<evidence type="ECO:0000259" key="8">
    <source>
        <dbReference type="Pfam" id="PF13023"/>
    </source>
</evidence>
<evidence type="ECO:0000256" key="4">
    <source>
        <dbReference type="ARBA" id="ARBA00011738"/>
    </source>
</evidence>
<proteinExistence type="predicted"/>
<dbReference type="EC" id="3.1.3.89" evidence="5"/>
<evidence type="ECO:0000256" key="7">
    <source>
        <dbReference type="ARBA" id="ARBA00022801"/>
    </source>
</evidence>
<dbReference type="Proteomes" id="UP000323521">
    <property type="component" value="Chromosome"/>
</dbReference>
<comment type="cofactor">
    <cofactor evidence="3">
        <name>Co(2+)</name>
        <dbReference type="ChEBI" id="CHEBI:48828"/>
    </cofactor>
</comment>
<dbReference type="RefSeq" id="WP_148137063.1">
    <property type="nucleotide sequence ID" value="NZ_CP017634.1"/>
</dbReference>
<dbReference type="InterPro" id="IPR006674">
    <property type="entry name" value="HD_domain"/>
</dbReference>
<evidence type="ECO:0000256" key="3">
    <source>
        <dbReference type="ARBA" id="ARBA00001941"/>
    </source>
</evidence>
<evidence type="ECO:0000313" key="9">
    <source>
        <dbReference type="EMBL" id="ATW27689.1"/>
    </source>
</evidence>
<dbReference type="AlphaFoldDB" id="A0A3G1KZ86"/>
<dbReference type="OrthoDB" id="9796032at2"/>
<dbReference type="Gene3D" id="1.10.3210.10">
    <property type="entry name" value="Hypothetical protein af1432"/>
    <property type="match status" value="1"/>
</dbReference>
<dbReference type="KEGG" id="fwa:DCMF_25650"/>
<sequence length="198" mass="23317">MEYKRLEKQIEFIVEIDKLKQVFRQTILMDGSRKENDAEHSWHAAIMAVLLCEYADFAELDVFRVIRLILVHDLVEIEAGDVYCYDLNANQERVKQHEKDAALRLFNILPENQAREFFNLWEEFEEGATPEACFAIALDRFQPLLHDYHNHGTMWKKHHIKSSQVIVRNRKIADGSTILWEYAKKLIEGSIEQGFLQP</sequence>
<evidence type="ECO:0000313" key="10">
    <source>
        <dbReference type="Proteomes" id="UP000323521"/>
    </source>
</evidence>
<gene>
    <name evidence="9" type="ORF">DCMF_25650</name>
</gene>
<protein>
    <recommendedName>
        <fullName evidence="5">5'-deoxynucleotidase</fullName>
        <ecNumber evidence="5">3.1.3.89</ecNumber>
    </recommendedName>
</protein>
<dbReference type="SUPFAM" id="SSF109604">
    <property type="entry name" value="HD-domain/PDEase-like"/>
    <property type="match status" value="1"/>
</dbReference>
<evidence type="ECO:0000256" key="2">
    <source>
        <dbReference type="ARBA" id="ARBA00001936"/>
    </source>
</evidence>
<organism evidence="9 10">
    <name type="scientific">Formimonas warabiya</name>
    <dbReference type="NCBI Taxonomy" id="1761012"/>
    <lineage>
        <taxon>Bacteria</taxon>
        <taxon>Bacillati</taxon>
        <taxon>Bacillota</taxon>
        <taxon>Clostridia</taxon>
        <taxon>Eubacteriales</taxon>
        <taxon>Peptococcaceae</taxon>
        <taxon>Candidatus Formimonas</taxon>
    </lineage>
</organism>
<dbReference type="InterPro" id="IPR039356">
    <property type="entry name" value="YfbR/HDDC2"/>
</dbReference>
<keyword evidence="6" id="KW-0479">Metal-binding</keyword>
<dbReference type="PANTHER" id="PTHR11845:SF13">
    <property type="entry name" value="5'-DEOXYNUCLEOTIDASE HDDC2"/>
    <property type="match status" value="1"/>
</dbReference>
<accession>A0A3G1KZ86</accession>
<evidence type="ECO:0000256" key="1">
    <source>
        <dbReference type="ARBA" id="ARBA00001638"/>
    </source>
</evidence>
<dbReference type="InterPro" id="IPR003607">
    <property type="entry name" value="HD/PDEase_dom"/>
</dbReference>
<feature type="domain" description="HD" evidence="8">
    <location>
        <begin position="16"/>
        <end position="177"/>
    </location>
</feature>
<keyword evidence="10" id="KW-1185">Reference proteome</keyword>
<reference evidence="9 10" key="1">
    <citation type="submission" date="2016-10" db="EMBL/GenBank/DDBJ databases">
        <title>Complete Genome Sequence of Peptococcaceae strain DCMF.</title>
        <authorList>
            <person name="Edwards R.J."/>
            <person name="Holland S.I."/>
            <person name="Deshpande N.P."/>
            <person name="Wong Y.K."/>
            <person name="Ertan H."/>
            <person name="Manefield M."/>
            <person name="Russell T.L."/>
            <person name="Lee M.J."/>
        </authorList>
    </citation>
    <scope>NUCLEOTIDE SEQUENCE [LARGE SCALE GENOMIC DNA]</scope>
    <source>
        <strain evidence="9 10">DCMF</strain>
    </source>
</reference>
<dbReference type="PANTHER" id="PTHR11845">
    <property type="entry name" value="5'-DEOXYNUCLEOTIDASE HDDC2"/>
    <property type="match status" value="1"/>
</dbReference>
<name>A0A3G1KZ86_FORW1</name>
<comment type="cofactor">
    <cofactor evidence="2">
        <name>Mn(2+)</name>
        <dbReference type="ChEBI" id="CHEBI:29035"/>
    </cofactor>
</comment>
<evidence type="ECO:0000256" key="6">
    <source>
        <dbReference type="ARBA" id="ARBA00022723"/>
    </source>
</evidence>
<dbReference type="CDD" id="cd00077">
    <property type="entry name" value="HDc"/>
    <property type="match status" value="1"/>
</dbReference>
<dbReference type="EMBL" id="CP017634">
    <property type="protein sequence ID" value="ATW27689.1"/>
    <property type="molecule type" value="Genomic_DNA"/>
</dbReference>
<dbReference type="GO" id="GO:0046872">
    <property type="term" value="F:metal ion binding"/>
    <property type="evidence" value="ECO:0007669"/>
    <property type="project" value="UniProtKB-KW"/>
</dbReference>
<evidence type="ECO:0000256" key="5">
    <source>
        <dbReference type="ARBA" id="ARBA00012964"/>
    </source>
</evidence>
<dbReference type="Pfam" id="PF13023">
    <property type="entry name" value="HD_3"/>
    <property type="match status" value="1"/>
</dbReference>
<dbReference type="GO" id="GO:0002953">
    <property type="term" value="F:5'-deoxynucleotidase activity"/>
    <property type="evidence" value="ECO:0007669"/>
    <property type="project" value="UniProtKB-EC"/>
</dbReference>
<comment type="subunit">
    <text evidence="4">Homodimer.</text>
</comment>
<comment type="catalytic activity">
    <reaction evidence="1">
        <text>a 2'-deoxyribonucleoside 5'-phosphate + H2O = a 2'-deoxyribonucleoside + phosphate</text>
        <dbReference type="Rhea" id="RHEA:36167"/>
        <dbReference type="ChEBI" id="CHEBI:15377"/>
        <dbReference type="ChEBI" id="CHEBI:18274"/>
        <dbReference type="ChEBI" id="CHEBI:43474"/>
        <dbReference type="ChEBI" id="CHEBI:65317"/>
        <dbReference type="EC" id="3.1.3.89"/>
    </reaction>
</comment>
<keyword evidence="7" id="KW-0378">Hydrolase</keyword>
<dbReference type="GO" id="GO:0005737">
    <property type="term" value="C:cytoplasm"/>
    <property type="evidence" value="ECO:0007669"/>
    <property type="project" value="TreeGrafter"/>
</dbReference>